<dbReference type="AlphaFoldDB" id="A0A5B6Z4K0"/>
<dbReference type="PANTHER" id="PTHR22937">
    <property type="entry name" value="E3 UBIQUITIN-PROTEIN LIGASE RNF165"/>
    <property type="match status" value="1"/>
</dbReference>
<evidence type="ECO:0000256" key="9">
    <source>
        <dbReference type="SAM" id="MobiDB-lite"/>
    </source>
</evidence>
<keyword evidence="4" id="KW-0479">Metal-binding</keyword>
<organism evidence="11">
    <name type="scientific">Davidia involucrata</name>
    <name type="common">Dove tree</name>
    <dbReference type="NCBI Taxonomy" id="16924"/>
    <lineage>
        <taxon>Eukaryota</taxon>
        <taxon>Viridiplantae</taxon>
        <taxon>Streptophyta</taxon>
        <taxon>Embryophyta</taxon>
        <taxon>Tracheophyta</taxon>
        <taxon>Spermatophyta</taxon>
        <taxon>Magnoliopsida</taxon>
        <taxon>eudicotyledons</taxon>
        <taxon>Gunneridae</taxon>
        <taxon>Pentapetalae</taxon>
        <taxon>asterids</taxon>
        <taxon>Cornales</taxon>
        <taxon>Nyssaceae</taxon>
        <taxon>Davidia</taxon>
    </lineage>
</organism>
<feature type="compositionally biased region" description="Polar residues" evidence="9">
    <location>
        <begin position="31"/>
        <end position="43"/>
    </location>
</feature>
<keyword evidence="7" id="KW-0862">Zinc</keyword>
<dbReference type="GO" id="GO:0008270">
    <property type="term" value="F:zinc ion binding"/>
    <property type="evidence" value="ECO:0007669"/>
    <property type="project" value="UniProtKB-KW"/>
</dbReference>
<feature type="region of interest" description="Disordered" evidence="9">
    <location>
        <begin position="110"/>
        <end position="130"/>
    </location>
</feature>
<evidence type="ECO:0000256" key="6">
    <source>
        <dbReference type="ARBA" id="ARBA00022786"/>
    </source>
</evidence>
<evidence type="ECO:0000256" key="2">
    <source>
        <dbReference type="ARBA" id="ARBA00012483"/>
    </source>
</evidence>
<dbReference type="SMART" id="SM00184">
    <property type="entry name" value="RING"/>
    <property type="match status" value="1"/>
</dbReference>
<evidence type="ECO:0000256" key="4">
    <source>
        <dbReference type="ARBA" id="ARBA00022723"/>
    </source>
</evidence>
<evidence type="ECO:0000256" key="8">
    <source>
        <dbReference type="PROSITE-ProRule" id="PRU00175"/>
    </source>
</evidence>
<feature type="region of interest" description="Disordered" evidence="9">
    <location>
        <begin position="193"/>
        <end position="223"/>
    </location>
</feature>
<name>A0A5B6Z4K0_DAVIN</name>
<evidence type="ECO:0000313" key="11">
    <source>
        <dbReference type="EMBL" id="MPA37933.1"/>
    </source>
</evidence>
<dbReference type="EC" id="2.3.2.27" evidence="2"/>
<comment type="catalytic activity">
    <reaction evidence="1">
        <text>S-ubiquitinyl-[E2 ubiquitin-conjugating enzyme]-L-cysteine + [acceptor protein]-L-lysine = [E2 ubiquitin-conjugating enzyme]-L-cysteine + N(6)-ubiquitinyl-[acceptor protein]-L-lysine.</text>
        <dbReference type="EC" id="2.3.2.27"/>
    </reaction>
</comment>
<dbReference type="InterPro" id="IPR001841">
    <property type="entry name" value="Znf_RING"/>
</dbReference>
<dbReference type="GO" id="GO:0061630">
    <property type="term" value="F:ubiquitin protein ligase activity"/>
    <property type="evidence" value="ECO:0007669"/>
    <property type="project" value="UniProtKB-EC"/>
</dbReference>
<reference evidence="11" key="1">
    <citation type="submission" date="2019-08" db="EMBL/GenBank/DDBJ databases">
        <title>Reference gene set and small RNA set construction with multiple tissues from Davidia involucrata Baill.</title>
        <authorList>
            <person name="Yang H."/>
            <person name="Zhou C."/>
            <person name="Li G."/>
            <person name="Wang J."/>
            <person name="Gao P."/>
            <person name="Wang M."/>
            <person name="Wang R."/>
            <person name="Zhao Y."/>
        </authorList>
    </citation>
    <scope>NUCLEOTIDE SEQUENCE</scope>
    <source>
        <tissue evidence="11">Mixed with DoveR01_LX</tissue>
    </source>
</reference>
<feature type="compositionally biased region" description="Low complexity" evidence="9">
    <location>
        <begin position="48"/>
        <end position="59"/>
    </location>
</feature>
<evidence type="ECO:0000256" key="5">
    <source>
        <dbReference type="ARBA" id="ARBA00022771"/>
    </source>
</evidence>
<evidence type="ECO:0000256" key="1">
    <source>
        <dbReference type="ARBA" id="ARBA00000900"/>
    </source>
</evidence>
<keyword evidence="5 8" id="KW-0863">Zinc-finger</keyword>
<evidence type="ECO:0000256" key="7">
    <source>
        <dbReference type="ARBA" id="ARBA00022833"/>
    </source>
</evidence>
<dbReference type="InterPro" id="IPR013083">
    <property type="entry name" value="Znf_RING/FYVE/PHD"/>
</dbReference>
<dbReference type="SUPFAM" id="SSF57850">
    <property type="entry name" value="RING/U-box"/>
    <property type="match status" value="1"/>
</dbReference>
<dbReference type="EMBL" id="GHES01007374">
    <property type="protein sequence ID" value="MPA37933.1"/>
    <property type="molecule type" value="Transcribed_RNA"/>
</dbReference>
<proteinExistence type="predicted"/>
<keyword evidence="6" id="KW-0833">Ubl conjugation pathway</keyword>
<keyword evidence="3" id="KW-0808">Transferase</keyword>
<accession>A0A5B6Z4K0</accession>
<dbReference type="PROSITE" id="PS50089">
    <property type="entry name" value="ZF_RING_2"/>
    <property type="match status" value="1"/>
</dbReference>
<feature type="compositionally biased region" description="Polar residues" evidence="9">
    <location>
        <begin position="193"/>
        <end position="203"/>
    </location>
</feature>
<dbReference type="PANTHER" id="PTHR22937:SF122">
    <property type="entry name" value="RING-TYPE E3 UBIQUITIN TRANSFERASE"/>
    <property type="match status" value="1"/>
</dbReference>
<evidence type="ECO:0000259" key="10">
    <source>
        <dbReference type="PROSITE" id="PS50089"/>
    </source>
</evidence>
<feature type="region of interest" description="Disordered" evidence="9">
    <location>
        <begin position="1"/>
        <end position="72"/>
    </location>
</feature>
<dbReference type="Gene3D" id="3.30.40.10">
    <property type="entry name" value="Zinc/RING finger domain, C3HC4 (zinc finger)"/>
    <property type="match status" value="1"/>
</dbReference>
<feature type="compositionally biased region" description="Basic residues" evidence="9">
    <location>
        <begin position="110"/>
        <end position="126"/>
    </location>
</feature>
<protein>
    <recommendedName>
        <fullName evidence="2">RING-type E3 ubiquitin transferase</fullName>
        <ecNumber evidence="2">2.3.2.27</ecNumber>
    </recommendedName>
</protein>
<dbReference type="InterPro" id="IPR045191">
    <property type="entry name" value="MBR1/2-like"/>
</dbReference>
<dbReference type="Pfam" id="PF13639">
    <property type="entry name" value="zf-RING_2"/>
    <property type="match status" value="1"/>
</dbReference>
<evidence type="ECO:0000256" key="3">
    <source>
        <dbReference type="ARBA" id="ARBA00022679"/>
    </source>
</evidence>
<sequence>MPILTAEHARQRRPRNQPTSISDPKPKKTHSLSQSSTRKSTIYNLFHSKFSNKSNNSGSDESREPLTKKPKKKMKIFASMTLRGLGCGAASPASAPAIILSAADWEAEKVRKKKKKKKKKMKKQRKTTTSYSPNTPLVVVVDVPEICCAPGVCFASDVVPRARVNAQRRTHRERSCTRRRIANLDHVSASDLPSSFDTISGQSDGREYRQRPPGGLPERSHTGPTQAYSIIPDWTTVQSTPVHHKHLVMELVQMMMFQSNLLSGGHLDGHDLFRDWRLDVDSMSYEELLDLSDRIGYVDTGLQEDEIFCCLRKTDHSVLESLPLLMFTDKDWRCSICQEGCRAEDEIGRLDCGHYHHLNCIKQWLLQKNACPVCKTAAVPDK</sequence>
<feature type="domain" description="RING-type" evidence="10">
    <location>
        <begin position="334"/>
        <end position="375"/>
    </location>
</feature>
<gene>
    <name evidence="11" type="ORF">Din_007374</name>
</gene>